<evidence type="ECO:0000313" key="2">
    <source>
        <dbReference type="EMBL" id="JAC59173.1"/>
    </source>
</evidence>
<protein>
    <submittedName>
        <fullName evidence="2">p-conotoxin</fullName>
    </submittedName>
</protein>
<evidence type="ECO:0000256" key="1">
    <source>
        <dbReference type="SAM" id="SignalP"/>
    </source>
</evidence>
<dbReference type="EMBL" id="GBFH01000021">
    <property type="protein sequence ID" value="JAC59173.1"/>
    <property type="molecule type" value="mRNA"/>
</dbReference>
<reference evidence="2" key="1">
    <citation type="journal article" date="2014" name="Mol. Phylogenet. Evol.">
        <title>When everything converges: integrative taxonomy with shell, DNA and venomic data reveals Conus conco, a new species of cone snails (Gastropoda: Conoidea).</title>
        <authorList>
            <person name="Puillandre N."/>
            <person name="Stocklin R."/>
            <person name="Favreau P."/>
            <person name="Bianchi E."/>
            <person name="Perret F."/>
            <person name="Rivasseau A."/>
            <person name="Limpalaer L."/>
            <person name="Monnier E."/>
            <person name="Bouchet P."/>
        </authorList>
    </citation>
    <scope>NUCLEOTIDE SEQUENCE</scope>
    <source>
        <strain evidence="2">TA210811BE</strain>
        <tissue evidence="2">Foot</tissue>
    </source>
</reference>
<feature type="signal peptide" evidence="1">
    <location>
        <begin position="1"/>
        <end position="20"/>
    </location>
</feature>
<name>A0A061QFN8_CONLI</name>
<feature type="non-terminal residue" evidence="2">
    <location>
        <position position="93"/>
    </location>
</feature>
<dbReference type="AlphaFoldDB" id="A0A061QFN8"/>
<keyword evidence="1" id="KW-0732">Signal</keyword>
<proteinExistence type="evidence at transcript level"/>
<organism evidence="2">
    <name type="scientific">Conus lividus</name>
    <name type="common">Livid cone</name>
    <dbReference type="NCBI Taxonomy" id="89426"/>
    <lineage>
        <taxon>Eukaryota</taxon>
        <taxon>Metazoa</taxon>
        <taxon>Spiralia</taxon>
        <taxon>Lophotrochozoa</taxon>
        <taxon>Mollusca</taxon>
        <taxon>Gastropoda</taxon>
        <taxon>Caenogastropoda</taxon>
        <taxon>Neogastropoda</taxon>
        <taxon>Conoidea</taxon>
        <taxon>Conidae</taxon>
        <taxon>Conus</taxon>
        <taxon>Lividoconus</taxon>
    </lineage>
</organism>
<sequence length="93" mass="10241">MHLSLAGSAVLMLLLLFALGVQTGQIARDVDNGLLTDKRRDLQSLRKPMDFFKSLYKRSSCGKDCWGNADCPKNCPYCVTNLSQCHVMVSSSA</sequence>
<accession>A0A061QFN8</accession>
<feature type="chain" id="PRO_5001609883" evidence="1">
    <location>
        <begin position="21"/>
        <end position="93"/>
    </location>
</feature>